<dbReference type="PANTHER" id="PTHR23274">
    <property type="entry name" value="DNA HELICASE-RELATED"/>
    <property type="match status" value="1"/>
</dbReference>
<evidence type="ECO:0000256" key="1">
    <source>
        <dbReference type="ARBA" id="ARBA00004474"/>
    </source>
</evidence>
<comment type="caution">
    <text evidence="3">The sequence shown here is derived from an EMBL/GenBank/DDBJ whole genome shotgun (WGS) entry which is preliminary data.</text>
</comment>
<proteinExistence type="predicted"/>
<dbReference type="Pfam" id="PF21530">
    <property type="entry name" value="Pif1_2B_dom"/>
    <property type="match status" value="1"/>
</dbReference>
<dbReference type="GO" id="GO:0009536">
    <property type="term" value="C:plastid"/>
    <property type="evidence" value="ECO:0007669"/>
    <property type="project" value="UniProtKB-SubCell"/>
</dbReference>
<reference evidence="3" key="1">
    <citation type="submission" date="2022-07" db="EMBL/GenBank/DDBJ databases">
        <authorList>
            <person name="Macas J."/>
            <person name="Novak P."/>
            <person name="Neumann P."/>
        </authorList>
    </citation>
    <scope>NUCLEOTIDE SEQUENCE</scope>
</reference>
<dbReference type="GO" id="GO:0006260">
    <property type="term" value="P:DNA replication"/>
    <property type="evidence" value="ECO:0007669"/>
    <property type="project" value="TreeGrafter"/>
</dbReference>
<name>A0AAV0DBU8_9ASTE</name>
<dbReference type="AlphaFoldDB" id="A0AAV0DBU8"/>
<evidence type="ECO:0000259" key="2">
    <source>
        <dbReference type="Pfam" id="PF21530"/>
    </source>
</evidence>
<dbReference type="InterPro" id="IPR049163">
    <property type="entry name" value="Pif1-like_2B_dom"/>
</dbReference>
<protein>
    <recommendedName>
        <fullName evidence="2">DNA helicase Pif1-like 2B domain-containing protein</fullName>
    </recommendedName>
</protein>
<sequence length="244" mass="26901">MRLQDQSGDRSCIELQTFAEWILSLGDGILGEDNEGHGIVEIPEDLLINSSTDPVASIVDSIYPDFTSHFGDAAYLDGRAILAPTLSMVEMINDYMVSKDQSGVRTYLSSDGICQSDSDDQLLSELHTPEFLNGIKCSGVPNHELKLKVGVPVMLMRNIDHSSGLCNGTRLMVTRLADHVIEASILNGFNQGKKFLIPRMTLTPSDLSLPFNFKRRQFPLCVSYAMTINKSQGQSLSRVGIFLQ</sequence>
<feature type="domain" description="DNA helicase Pif1-like 2B" evidence="2">
    <location>
        <begin position="130"/>
        <end position="176"/>
    </location>
</feature>
<dbReference type="SUPFAM" id="SSF52540">
    <property type="entry name" value="P-loop containing nucleoside triphosphate hydrolases"/>
    <property type="match status" value="1"/>
</dbReference>
<dbReference type="Proteomes" id="UP001152523">
    <property type="component" value="Unassembled WGS sequence"/>
</dbReference>
<accession>A0AAV0DBU8</accession>
<evidence type="ECO:0000313" key="4">
    <source>
        <dbReference type="Proteomes" id="UP001152523"/>
    </source>
</evidence>
<dbReference type="EMBL" id="CAMAPF010000085">
    <property type="protein sequence ID" value="CAH9095908.1"/>
    <property type="molecule type" value="Genomic_DNA"/>
</dbReference>
<dbReference type="PANTHER" id="PTHR23274:SF48">
    <property type="entry name" value="ATP-DEPENDENT DNA HELICASE"/>
    <property type="match status" value="1"/>
</dbReference>
<organism evidence="3 4">
    <name type="scientific">Cuscuta epithymum</name>
    <dbReference type="NCBI Taxonomy" id="186058"/>
    <lineage>
        <taxon>Eukaryota</taxon>
        <taxon>Viridiplantae</taxon>
        <taxon>Streptophyta</taxon>
        <taxon>Embryophyta</taxon>
        <taxon>Tracheophyta</taxon>
        <taxon>Spermatophyta</taxon>
        <taxon>Magnoliopsida</taxon>
        <taxon>eudicotyledons</taxon>
        <taxon>Gunneridae</taxon>
        <taxon>Pentapetalae</taxon>
        <taxon>asterids</taxon>
        <taxon>lamiids</taxon>
        <taxon>Solanales</taxon>
        <taxon>Convolvulaceae</taxon>
        <taxon>Cuscuteae</taxon>
        <taxon>Cuscuta</taxon>
        <taxon>Cuscuta subgen. Cuscuta</taxon>
    </lineage>
</organism>
<keyword evidence="4" id="KW-1185">Reference proteome</keyword>
<dbReference type="GO" id="GO:0005657">
    <property type="term" value="C:replication fork"/>
    <property type="evidence" value="ECO:0007669"/>
    <property type="project" value="TreeGrafter"/>
</dbReference>
<comment type="subcellular location">
    <subcellularLocation>
        <location evidence="1">Plastid</location>
    </subcellularLocation>
</comment>
<feature type="non-terminal residue" evidence="3">
    <location>
        <position position="244"/>
    </location>
</feature>
<evidence type="ECO:0000313" key="3">
    <source>
        <dbReference type="EMBL" id="CAH9095908.1"/>
    </source>
</evidence>
<gene>
    <name evidence="3" type="ORF">CEPIT_LOCUS13516</name>
</gene>
<dbReference type="InterPro" id="IPR027417">
    <property type="entry name" value="P-loop_NTPase"/>
</dbReference>